<dbReference type="OMA" id="WGQEVLE"/>
<dbReference type="PANTHER" id="PTHR10745">
    <property type="entry name" value="GLYCYL-TRNA SYNTHETASE/DNA POLYMERASE SUBUNIT GAMMA-2"/>
    <property type="match status" value="1"/>
</dbReference>
<dbReference type="OrthoDB" id="57698at2759"/>
<reference evidence="15" key="2">
    <citation type="submission" date="2025-08" db="UniProtKB">
        <authorList>
            <consortium name="Ensembl"/>
        </authorList>
    </citation>
    <scope>IDENTIFICATION</scope>
    <source>
        <strain evidence="15">Glennie</strain>
    </source>
</reference>
<keyword evidence="3" id="KW-0809">Transit peptide</keyword>
<evidence type="ECO:0000256" key="6">
    <source>
        <dbReference type="ARBA" id="ARBA00023271"/>
    </source>
</evidence>
<dbReference type="InterPro" id="IPR027031">
    <property type="entry name" value="Gly-tRNA_synthase/POLG2"/>
</dbReference>
<reference evidence="15" key="3">
    <citation type="submission" date="2025-09" db="UniProtKB">
        <authorList>
            <consortium name="Ensembl"/>
        </authorList>
    </citation>
    <scope>IDENTIFICATION</scope>
    <source>
        <strain evidence="15">Glennie</strain>
    </source>
</reference>
<dbReference type="eggNOG" id="KOG2298">
    <property type="taxonomic scope" value="Eukaryota"/>
</dbReference>
<dbReference type="GeneTree" id="ENSGT00940000153759"/>
<dbReference type="GO" id="GO:0042645">
    <property type="term" value="C:mitochondrial nucleoid"/>
    <property type="evidence" value="ECO:0007669"/>
    <property type="project" value="UniProtKB-SubCell"/>
</dbReference>
<protein>
    <recommendedName>
        <fullName evidence="9">DNA polymerase subunit gamma-2</fullName>
    </recommendedName>
    <alternativeName>
        <fullName evidence="11">Mitochondrial DNA polymerase accessory subunit</fullName>
    </alternativeName>
    <alternativeName>
        <fullName evidence="10">MtPolB</fullName>
    </alternativeName>
    <alternativeName>
        <fullName evidence="12">PolG-beta</fullName>
    </alternativeName>
</protein>
<dbReference type="CDD" id="cd02426">
    <property type="entry name" value="Pol_gamma_b_Cterm"/>
    <property type="match status" value="1"/>
</dbReference>
<dbReference type="InParanoid" id="F7EFE8"/>
<accession>F7EFE8</accession>
<evidence type="ECO:0000256" key="10">
    <source>
        <dbReference type="ARBA" id="ARBA00077312"/>
    </source>
</evidence>
<dbReference type="GO" id="GO:0005739">
    <property type="term" value="C:mitochondrion"/>
    <property type="evidence" value="ECO:0000318"/>
    <property type="project" value="GO_Central"/>
</dbReference>
<dbReference type="InterPro" id="IPR004154">
    <property type="entry name" value="Anticodon-bd"/>
</dbReference>
<dbReference type="PANTHER" id="PTHR10745:SF8">
    <property type="entry name" value="DNA POLYMERASE SUBUNIT GAMMA-2, MITOCHONDRIAL"/>
    <property type="match status" value="1"/>
</dbReference>
<evidence type="ECO:0000256" key="3">
    <source>
        <dbReference type="ARBA" id="ARBA00022946"/>
    </source>
</evidence>
<keyword evidence="6" id="KW-1135">Mitochondrion nucleoid</keyword>
<evidence type="ECO:0000256" key="11">
    <source>
        <dbReference type="ARBA" id="ARBA00080083"/>
    </source>
</evidence>
<sequence>MAAAAARLVRRPSPSLRPARPPSASTAAAQASEALLDVCLRRRFLAGPRGSGASLLRAPHPGLGPAGIQLKNNLAAEWRAALNLLGEPVFPVEAPHHAARAPDAHPRALRVVPEDSWTAIVRDRALGGEDRLARLHDLLETSGTLRTGLLHGALEQYVNCLDLVNKKLPYGLAQVGVCFHPIPDAGDGNHGIQRVGERTVSSLVWFAPPRTAGQWLDFWLRHRLLWWRKFALTPSNFSSSDCQDEAGRKGIKLCYNFPWGKESVEALWNLGDHELLQMYPGDNSKLQGRDGRKSVVPHVLSLSGDLDRGVLAFLYDSLQLSENSLTRKITLQRKVLKLHPCLAPVKVALNIGKGPAMELRQVCQGLFNELAENGISVWPGYLEAMHSSLEQLYSRYDEMSILFTVLVTDVTLENGVIQLRSRDTTIKEMMHISKVTDFLTKYITAAKNV</sequence>
<feature type="domain" description="Anticodon-binding" evidence="14">
    <location>
        <begin position="354"/>
        <end position="441"/>
    </location>
</feature>
<dbReference type="STRING" id="9258.ENSOANP00000012787"/>
<dbReference type="Ensembl" id="ENSOANT00000012789.2">
    <property type="protein sequence ID" value="ENSOANP00000012787.2"/>
    <property type="gene ID" value="ENSOANG00000008042.2"/>
</dbReference>
<comment type="function">
    <text evidence="7">Accessory subunit of DNA polymerase gamma solely responsible for replication of mitochondrial DNA (mtDNA). Acts as an allosteric regulator of the holoenzyme activities. Enhances the polymerase activity and the processivity of POLG by increasing its interactions with the DNA template. Suppresses POLG exonucleolytic proofreading especially toward homopolymeric templates bearing mismatched termini. Binds to single-stranded DNA.</text>
</comment>
<dbReference type="GO" id="GO:0007005">
    <property type="term" value="P:mitochondrion organization"/>
    <property type="evidence" value="ECO:0007669"/>
    <property type="project" value="Ensembl"/>
</dbReference>
<dbReference type="CTD" id="11232"/>
<evidence type="ECO:0000256" key="8">
    <source>
        <dbReference type="ARBA" id="ARBA00065608"/>
    </source>
</evidence>
<evidence type="ECO:0000313" key="15">
    <source>
        <dbReference type="Ensembl" id="ENSOANP00000012787.2"/>
    </source>
</evidence>
<dbReference type="Gene3D" id="3.40.50.800">
    <property type="entry name" value="Anticodon-binding domain"/>
    <property type="match status" value="1"/>
</dbReference>
<evidence type="ECO:0000256" key="12">
    <source>
        <dbReference type="ARBA" id="ARBA00083605"/>
    </source>
</evidence>
<dbReference type="FunFam" id="3.40.50.800:FF:000014">
    <property type="entry name" value="Putative dna polymerase subunit gamma-2 mitochondrial"/>
    <property type="match status" value="1"/>
</dbReference>
<gene>
    <name evidence="15" type="primary">POLG2</name>
</gene>
<organism evidence="15 16">
    <name type="scientific">Ornithorhynchus anatinus</name>
    <name type="common">Duckbill platypus</name>
    <dbReference type="NCBI Taxonomy" id="9258"/>
    <lineage>
        <taxon>Eukaryota</taxon>
        <taxon>Metazoa</taxon>
        <taxon>Chordata</taxon>
        <taxon>Craniata</taxon>
        <taxon>Vertebrata</taxon>
        <taxon>Euteleostomi</taxon>
        <taxon>Mammalia</taxon>
        <taxon>Monotremata</taxon>
        <taxon>Ornithorhynchidae</taxon>
        <taxon>Ornithorhynchus</taxon>
    </lineage>
</organism>
<comment type="subcellular location">
    <subcellularLocation>
        <location evidence="1">Mitochondrion matrix</location>
        <location evidence="1">Mitochondrion nucleoid</location>
    </subcellularLocation>
</comment>
<evidence type="ECO:0000256" key="1">
    <source>
        <dbReference type="ARBA" id="ARBA00004436"/>
    </source>
</evidence>
<feature type="region of interest" description="Disordered" evidence="13">
    <location>
        <begin position="1"/>
        <end position="28"/>
    </location>
</feature>
<evidence type="ECO:0000256" key="5">
    <source>
        <dbReference type="ARBA" id="ARBA00023128"/>
    </source>
</evidence>
<dbReference type="Pfam" id="PF03129">
    <property type="entry name" value="HGTP_anticodon"/>
    <property type="match status" value="1"/>
</dbReference>
<comment type="subunit">
    <text evidence="8">Heterotrimer composed of a catalytic subunit and a homodimer of accessory subunits (POLG:POLG2).</text>
</comment>
<dbReference type="Gene3D" id="3.30.930.10">
    <property type="entry name" value="Bira Bifunctional Protein, Domain 2"/>
    <property type="match status" value="1"/>
</dbReference>
<keyword evidence="2" id="KW-0235">DNA replication</keyword>
<evidence type="ECO:0000256" key="2">
    <source>
        <dbReference type="ARBA" id="ARBA00022705"/>
    </source>
</evidence>
<dbReference type="GO" id="GO:0003887">
    <property type="term" value="F:DNA-directed DNA polymerase activity"/>
    <property type="evidence" value="ECO:0007669"/>
    <property type="project" value="Ensembl"/>
</dbReference>
<proteinExistence type="predicted"/>
<feature type="compositionally biased region" description="Low complexity" evidence="13">
    <location>
        <begin position="11"/>
        <end position="28"/>
    </location>
</feature>
<evidence type="ECO:0000256" key="7">
    <source>
        <dbReference type="ARBA" id="ARBA00058907"/>
    </source>
</evidence>
<dbReference type="Proteomes" id="UP000002279">
    <property type="component" value="Chromosome 15"/>
</dbReference>
<evidence type="ECO:0000256" key="4">
    <source>
        <dbReference type="ARBA" id="ARBA00023125"/>
    </source>
</evidence>
<dbReference type="Bgee" id="ENSOANG00000008042">
    <property type="expression patterns" value="Expressed in testis and 8 other cell types or tissues"/>
</dbReference>
<dbReference type="SUPFAM" id="SSF52954">
    <property type="entry name" value="Class II aaRS ABD-related"/>
    <property type="match status" value="1"/>
</dbReference>
<evidence type="ECO:0000313" key="16">
    <source>
        <dbReference type="Proteomes" id="UP000002279"/>
    </source>
</evidence>
<dbReference type="GO" id="GO:0005760">
    <property type="term" value="C:gamma DNA polymerase complex"/>
    <property type="evidence" value="ECO:0007669"/>
    <property type="project" value="Ensembl"/>
</dbReference>
<evidence type="ECO:0000256" key="9">
    <source>
        <dbReference type="ARBA" id="ARBA00068035"/>
    </source>
</evidence>
<dbReference type="AlphaFoldDB" id="F7EFE8"/>
<keyword evidence="4" id="KW-0238">DNA-binding</keyword>
<keyword evidence="5" id="KW-0496">Mitochondrion</keyword>
<evidence type="ECO:0000256" key="13">
    <source>
        <dbReference type="SAM" id="MobiDB-lite"/>
    </source>
</evidence>
<dbReference type="GO" id="GO:0005737">
    <property type="term" value="C:cytoplasm"/>
    <property type="evidence" value="ECO:0000318"/>
    <property type="project" value="GO_Central"/>
</dbReference>
<dbReference type="HOGENOM" id="CLU_055833_0_0_1"/>
<dbReference type="FunCoup" id="F7EFE8">
    <property type="interactions" value="752"/>
</dbReference>
<reference evidence="15 16" key="1">
    <citation type="journal article" date="2008" name="Nature">
        <title>Genome analysis of the platypus reveals unique signatures of evolution.</title>
        <authorList>
            <person name="Warren W.C."/>
            <person name="Hillier L.W."/>
            <person name="Marshall Graves J.A."/>
            <person name="Birney E."/>
            <person name="Ponting C.P."/>
            <person name="Grutzner F."/>
            <person name="Belov K."/>
            <person name="Miller W."/>
            <person name="Clarke L."/>
            <person name="Chinwalla A.T."/>
            <person name="Yang S.P."/>
            <person name="Heger A."/>
            <person name="Locke D.P."/>
            <person name="Miethke P."/>
            <person name="Waters P.D."/>
            <person name="Veyrunes F."/>
            <person name="Fulton L."/>
            <person name="Fulton B."/>
            <person name="Graves T."/>
            <person name="Wallis J."/>
            <person name="Puente X.S."/>
            <person name="Lopez-Otin C."/>
            <person name="Ordonez G.R."/>
            <person name="Eichler E.E."/>
            <person name="Chen L."/>
            <person name="Cheng Z."/>
            <person name="Deakin J.E."/>
            <person name="Alsop A."/>
            <person name="Thompson K."/>
            <person name="Kirby P."/>
            <person name="Papenfuss A.T."/>
            <person name="Wakefield M.J."/>
            <person name="Olender T."/>
            <person name="Lancet D."/>
            <person name="Huttley G.A."/>
            <person name="Smit A.F."/>
            <person name="Pask A."/>
            <person name="Temple-Smith P."/>
            <person name="Batzer M.A."/>
            <person name="Walker J.A."/>
            <person name="Konkel M.K."/>
            <person name="Harris R.S."/>
            <person name="Whittington C.M."/>
            <person name="Wong E.S."/>
            <person name="Gemmell N.J."/>
            <person name="Buschiazzo E."/>
            <person name="Vargas Jentzsch I.M."/>
            <person name="Merkel A."/>
            <person name="Schmitz J."/>
            <person name="Zemann A."/>
            <person name="Churakov G."/>
            <person name="Kriegs J.O."/>
            <person name="Brosius J."/>
            <person name="Murchison E.P."/>
            <person name="Sachidanandam R."/>
            <person name="Smith C."/>
            <person name="Hannon G.J."/>
            <person name="Tsend-Ayush E."/>
            <person name="McMillan D."/>
            <person name="Attenborough R."/>
            <person name="Rens W."/>
            <person name="Ferguson-Smith M."/>
            <person name="Lefevre C.M."/>
            <person name="Sharp J.A."/>
            <person name="Nicholas K.R."/>
            <person name="Ray D.A."/>
            <person name="Kube M."/>
            <person name="Reinhardt R."/>
            <person name="Pringle T.H."/>
            <person name="Taylor J."/>
            <person name="Jones R.C."/>
            <person name="Nixon B."/>
            <person name="Dacheux J.L."/>
            <person name="Niwa H."/>
            <person name="Sekita Y."/>
            <person name="Huang X."/>
            <person name="Stark A."/>
            <person name="Kheradpour P."/>
            <person name="Kellis M."/>
            <person name="Flicek P."/>
            <person name="Chen Y."/>
            <person name="Webber C."/>
            <person name="Hardison R."/>
            <person name="Nelson J."/>
            <person name="Hallsworth-Pepin K."/>
            <person name="Delehaunty K."/>
            <person name="Markovic C."/>
            <person name="Minx P."/>
            <person name="Feng Y."/>
            <person name="Kremitzki C."/>
            <person name="Mitreva M."/>
            <person name="Glasscock J."/>
            <person name="Wylie T."/>
            <person name="Wohldmann P."/>
            <person name="Thiru P."/>
            <person name="Nhan M.N."/>
            <person name="Pohl C.S."/>
            <person name="Smith S.M."/>
            <person name="Hou S."/>
            <person name="Nefedov M."/>
            <person name="de Jong P.J."/>
            <person name="Renfree M.B."/>
            <person name="Mardis E.R."/>
            <person name="Wilson R.K."/>
        </authorList>
    </citation>
    <scope>NUCLEOTIDE SEQUENCE [LARGE SCALE GENOMIC DNA]</scope>
    <source>
        <strain evidence="15 16">Glennie</strain>
    </source>
</reference>
<dbReference type="GO" id="GO:0070182">
    <property type="term" value="F:DNA polymerase binding"/>
    <property type="evidence" value="ECO:0007669"/>
    <property type="project" value="Ensembl"/>
</dbReference>
<dbReference type="GO" id="GO:0006264">
    <property type="term" value="P:mitochondrial DNA replication"/>
    <property type="evidence" value="ECO:0000318"/>
    <property type="project" value="GO_Central"/>
</dbReference>
<dbReference type="GO" id="GO:0003690">
    <property type="term" value="F:double-stranded DNA binding"/>
    <property type="evidence" value="ECO:0007669"/>
    <property type="project" value="Ensembl"/>
</dbReference>
<keyword evidence="16" id="KW-1185">Reference proteome</keyword>
<dbReference type="InterPro" id="IPR036621">
    <property type="entry name" value="Anticodon-bd_dom_sf"/>
</dbReference>
<dbReference type="SUPFAM" id="SSF55681">
    <property type="entry name" value="Class II aaRS and biotin synthetases"/>
    <property type="match status" value="1"/>
</dbReference>
<evidence type="ECO:0000259" key="14">
    <source>
        <dbReference type="Pfam" id="PF03129"/>
    </source>
</evidence>
<dbReference type="RefSeq" id="XP_028935992.1">
    <property type="nucleotide sequence ID" value="XM_029080159.1"/>
</dbReference>
<name>F7EFE8_ORNAN</name>
<dbReference type="GO" id="GO:0030337">
    <property type="term" value="F:DNA polymerase processivity factor activity"/>
    <property type="evidence" value="ECO:0007669"/>
    <property type="project" value="Ensembl"/>
</dbReference>
<dbReference type="InterPro" id="IPR045864">
    <property type="entry name" value="aa-tRNA-synth_II/BPL/LPL"/>
</dbReference>
<dbReference type="InterPro" id="IPR042064">
    <property type="entry name" value="POLG2_C"/>
</dbReference>
<dbReference type="KEGG" id="oaa:100079883"/>
<dbReference type="GO" id="GO:0042802">
    <property type="term" value="F:identical protein binding"/>
    <property type="evidence" value="ECO:0007669"/>
    <property type="project" value="Ensembl"/>
</dbReference>
<dbReference type="GeneID" id="100079883"/>